<reference evidence="2" key="1">
    <citation type="submission" date="2025-08" db="UniProtKB">
        <authorList>
            <consortium name="RefSeq"/>
        </authorList>
    </citation>
    <scope>IDENTIFICATION</scope>
    <source>
        <tissue evidence="2">Liver</tissue>
    </source>
</reference>
<name>A0A9F5MZY1_PYTBI</name>
<dbReference type="AlphaFoldDB" id="A0A9F5MZY1"/>
<keyword evidence="1" id="KW-1185">Reference proteome</keyword>
<dbReference type="KEGG" id="pbi:112541213"/>
<protein>
    <submittedName>
        <fullName evidence="2">Uncharacterized protein LOC112541213</fullName>
    </submittedName>
</protein>
<evidence type="ECO:0000313" key="2">
    <source>
        <dbReference type="RefSeq" id="XP_025025417.1"/>
    </source>
</evidence>
<gene>
    <name evidence="2" type="primary">LOC112541213</name>
</gene>
<dbReference type="GeneID" id="112541213"/>
<sequence length="213" mass="23357">MPQVTRFGSTHAPFPAKVKYRSAAPPLSTSLIKPWQHRRHLPGADSLHGKHSPGSLPVSGEGARHAMKLAMLCWGKSLVLPGERGWGLGILQMVAFDPVSVSVCLQTADCGISVRHSLMQPAAPWENFPPRMLPGQQRCLAEVPRGQERRDGTKRIVCWPKACLNNREENKKQSFSFLHIRAGRPLAGPVEGSHSCQMLPSAGDTRACMKQQC</sequence>
<evidence type="ECO:0000313" key="1">
    <source>
        <dbReference type="Proteomes" id="UP000695026"/>
    </source>
</evidence>
<dbReference type="Proteomes" id="UP000695026">
    <property type="component" value="Unplaced"/>
</dbReference>
<dbReference type="RefSeq" id="XP_025025417.1">
    <property type="nucleotide sequence ID" value="XM_025169649.1"/>
</dbReference>
<accession>A0A9F5MZY1</accession>
<organism evidence="1 2">
    <name type="scientific">Python bivittatus</name>
    <name type="common">Burmese python</name>
    <name type="synonym">Python molurus bivittatus</name>
    <dbReference type="NCBI Taxonomy" id="176946"/>
    <lineage>
        <taxon>Eukaryota</taxon>
        <taxon>Metazoa</taxon>
        <taxon>Chordata</taxon>
        <taxon>Craniata</taxon>
        <taxon>Vertebrata</taxon>
        <taxon>Euteleostomi</taxon>
        <taxon>Lepidosauria</taxon>
        <taxon>Squamata</taxon>
        <taxon>Bifurcata</taxon>
        <taxon>Unidentata</taxon>
        <taxon>Episquamata</taxon>
        <taxon>Toxicofera</taxon>
        <taxon>Serpentes</taxon>
        <taxon>Henophidia</taxon>
        <taxon>Pythonidae</taxon>
        <taxon>Python</taxon>
    </lineage>
</organism>
<proteinExistence type="predicted"/>